<organism evidence="3 4">
    <name type="scientific">Lysobacter stagni</name>
    <dbReference type="NCBI Taxonomy" id="3045172"/>
    <lineage>
        <taxon>Bacteria</taxon>
        <taxon>Pseudomonadati</taxon>
        <taxon>Pseudomonadota</taxon>
        <taxon>Gammaproteobacteria</taxon>
        <taxon>Lysobacterales</taxon>
        <taxon>Lysobacteraceae</taxon>
        <taxon>Lysobacter</taxon>
    </lineage>
</organism>
<evidence type="ECO:0000256" key="1">
    <source>
        <dbReference type="ARBA" id="ARBA00006484"/>
    </source>
</evidence>
<dbReference type="PANTHER" id="PTHR44196:SF4">
    <property type="entry name" value="SHORT CHAIN DEHYDROGENASE"/>
    <property type="match status" value="1"/>
</dbReference>
<proteinExistence type="inferred from homology"/>
<keyword evidence="2" id="KW-0560">Oxidoreductase</keyword>
<comment type="similarity">
    <text evidence="1">Belongs to the short-chain dehydrogenases/reductases (SDR) family.</text>
</comment>
<dbReference type="Gene3D" id="3.40.50.720">
    <property type="entry name" value="NAD(P)-binding Rossmann-like Domain"/>
    <property type="match status" value="1"/>
</dbReference>
<dbReference type="PROSITE" id="PS51257">
    <property type="entry name" value="PROKAR_LIPOPROTEIN"/>
    <property type="match status" value="1"/>
</dbReference>
<accession>A0ABT6XKU8</accession>
<sequence>MIPNEGKGSLDGRVVLVTGAYGGLGSAAALACARAGATVVLLGRKVAKLNRVYDAVTQVGPEPLLYPLDLEGAAPDDYAEMAQRIESEIGRLDGVLHCAADFPGLTPLLQTDPAAFARALHVNLTAPWWLTQACLPLLAKSEDAAVVFVTDDLTRVSGAYWGGYGLAKQGLAGLVHMLHAELANSTVRVAGLQAGPMRTPVRAKAYVEESDIAAVDPIAYAGACVTLLSAAGAAHRGQVWAPAPAALNLTLTQLQ</sequence>
<dbReference type="InterPro" id="IPR002347">
    <property type="entry name" value="SDR_fam"/>
</dbReference>
<dbReference type="SUPFAM" id="SSF51735">
    <property type="entry name" value="NAD(P)-binding Rossmann-fold domains"/>
    <property type="match status" value="1"/>
</dbReference>
<dbReference type="InterPro" id="IPR036291">
    <property type="entry name" value="NAD(P)-bd_dom_sf"/>
</dbReference>
<protein>
    <submittedName>
        <fullName evidence="3">SDR family NAD(P)-dependent oxidoreductase</fullName>
    </submittedName>
</protein>
<reference evidence="3 4" key="1">
    <citation type="submission" date="2023-05" db="EMBL/GenBank/DDBJ databases">
        <title>Lysobacter sp. strain LF1 Genome sequencing and assembly.</title>
        <authorList>
            <person name="Jung Y."/>
        </authorList>
    </citation>
    <scope>NUCLEOTIDE SEQUENCE [LARGE SCALE GENOMIC DNA]</scope>
    <source>
        <strain evidence="3 4">LF1</strain>
    </source>
</reference>
<keyword evidence="4" id="KW-1185">Reference proteome</keyword>
<dbReference type="PANTHER" id="PTHR44196">
    <property type="entry name" value="DEHYDROGENASE/REDUCTASE SDR FAMILY MEMBER 7B"/>
    <property type="match status" value="1"/>
</dbReference>
<name>A0ABT6XKU8_9GAMM</name>
<evidence type="ECO:0000313" key="4">
    <source>
        <dbReference type="Proteomes" id="UP001321580"/>
    </source>
</evidence>
<gene>
    <name evidence="3" type="ORF">QLQ15_17985</name>
</gene>
<dbReference type="EMBL" id="JASGBI010000002">
    <property type="protein sequence ID" value="MDI9240795.1"/>
    <property type="molecule type" value="Genomic_DNA"/>
</dbReference>
<dbReference type="RefSeq" id="WP_283214272.1">
    <property type="nucleotide sequence ID" value="NZ_JASGBI010000002.1"/>
</dbReference>
<dbReference type="Proteomes" id="UP001321580">
    <property type="component" value="Unassembled WGS sequence"/>
</dbReference>
<evidence type="ECO:0000313" key="3">
    <source>
        <dbReference type="EMBL" id="MDI9240795.1"/>
    </source>
</evidence>
<evidence type="ECO:0000256" key="2">
    <source>
        <dbReference type="ARBA" id="ARBA00023002"/>
    </source>
</evidence>
<dbReference type="PRINTS" id="PR00081">
    <property type="entry name" value="GDHRDH"/>
</dbReference>
<comment type="caution">
    <text evidence="3">The sequence shown here is derived from an EMBL/GenBank/DDBJ whole genome shotgun (WGS) entry which is preliminary data.</text>
</comment>
<dbReference type="Pfam" id="PF00106">
    <property type="entry name" value="adh_short"/>
    <property type="match status" value="1"/>
</dbReference>